<feature type="transmembrane region" description="Helical" evidence="5">
    <location>
        <begin position="252"/>
        <end position="269"/>
    </location>
</feature>
<keyword evidence="4 5" id="KW-0472">Membrane</keyword>
<feature type="domain" description="Nodulin-like" evidence="6">
    <location>
        <begin position="17"/>
        <end position="269"/>
    </location>
</feature>
<dbReference type="InterPro" id="IPR010658">
    <property type="entry name" value="Nodulin-like"/>
</dbReference>
<dbReference type="InterPro" id="IPR056555">
    <property type="entry name" value="NFD4_C"/>
</dbReference>
<name>A0ABC9DAG9_9POAL</name>
<sequence>MASLSAMAFTMRLLRGRWFMLYGSFLIMSAAGATSIFAVYSKDIKTRLGYTQEQLNTVGFFMDLGSNVGIHAGLIAEVSPPWVILSIGAIMNLGGYLMLYLSVAGRFVSETPLWLVCLYIFVGANSQIFAHTGALVNSVRSFPGSRGAMLGLLKGWIGLSAAIFSQLYLAFWAGRSSDTQQLILLVASLPAAISVAFVSTIRVIPAPQQPATVCREIRALRCLLYMSLALAIYLMVAIILQKSFLFNSIEYGLSAGIVLAMLLLPLVVVQREEAAAAMINDTSETAATSQQALSVVDVATGEPTTVPEAATAAMAEKPASAVVRTLSSLRLTPVPRGQDHNILQAMVSVDMLLLLAATALGVGGILTAVYNIGQIGESLGYPQRSIATFVSLLSIWSFLGRVTSGFGLDTVLVRRHNLTCPLLMFVVLLLAVPGHLLIAFGVPGSLYPASMVIGFCYGATQPLILAITSELFGLKYYSTLSNFGPTVCPVGTYLLNVRVAGRMYDKEAARQAGVGNAMAGKVATCIGVRCFRESFLVIAVATAAAAAMAATLAWRTWEFYAAGKTTLRSKAEMGEDNGGVVGEAN</sequence>
<evidence type="ECO:0000256" key="2">
    <source>
        <dbReference type="ARBA" id="ARBA00022692"/>
    </source>
</evidence>
<protein>
    <recommendedName>
        <fullName evidence="10">Nodulin-like domain-containing protein</fullName>
    </recommendedName>
</protein>
<dbReference type="Pfam" id="PF23262">
    <property type="entry name" value="NFD4_C"/>
    <property type="match status" value="1"/>
</dbReference>
<dbReference type="GO" id="GO:0016020">
    <property type="term" value="C:membrane"/>
    <property type="evidence" value="ECO:0007669"/>
    <property type="project" value="UniProtKB-SubCell"/>
</dbReference>
<feature type="transmembrane region" description="Helical" evidence="5">
    <location>
        <begin position="420"/>
        <end position="440"/>
    </location>
</feature>
<dbReference type="EMBL" id="OZ075142">
    <property type="protein sequence ID" value="CAL5035485.1"/>
    <property type="molecule type" value="Genomic_DNA"/>
</dbReference>
<evidence type="ECO:0008006" key="10">
    <source>
        <dbReference type="Google" id="ProtNLM"/>
    </source>
</evidence>
<dbReference type="PANTHER" id="PTHR21576">
    <property type="entry name" value="UNCHARACTERIZED NODULIN-LIKE PROTEIN"/>
    <property type="match status" value="1"/>
</dbReference>
<feature type="transmembrane region" description="Helical" evidence="5">
    <location>
        <begin position="222"/>
        <end position="240"/>
    </location>
</feature>
<feature type="transmembrane region" description="Helical" evidence="5">
    <location>
        <begin position="182"/>
        <end position="201"/>
    </location>
</feature>
<evidence type="ECO:0000313" key="8">
    <source>
        <dbReference type="EMBL" id="CAL5035485.1"/>
    </source>
</evidence>
<gene>
    <name evidence="8" type="ORF">URODEC1_LOCUS83512</name>
</gene>
<feature type="transmembrane region" description="Helical" evidence="5">
    <location>
        <begin position="113"/>
        <end position="136"/>
    </location>
</feature>
<feature type="transmembrane region" description="Helical" evidence="5">
    <location>
        <begin position="385"/>
        <end position="408"/>
    </location>
</feature>
<reference evidence="8 9" key="2">
    <citation type="submission" date="2024-10" db="EMBL/GenBank/DDBJ databases">
        <authorList>
            <person name="Ryan C."/>
        </authorList>
    </citation>
    <scope>NUCLEOTIDE SEQUENCE [LARGE SCALE GENOMIC DNA]</scope>
</reference>
<evidence type="ECO:0000256" key="1">
    <source>
        <dbReference type="ARBA" id="ARBA00004141"/>
    </source>
</evidence>
<feature type="transmembrane region" description="Helical" evidence="5">
    <location>
        <begin position="352"/>
        <end position="373"/>
    </location>
</feature>
<comment type="subcellular location">
    <subcellularLocation>
        <location evidence="1">Membrane</location>
        <topology evidence="1">Multi-pass membrane protein</topology>
    </subcellularLocation>
</comment>
<proteinExistence type="predicted"/>
<evidence type="ECO:0000256" key="3">
    <source>
        <dbReference type="ARBA" id="ARBA00022989"/>
    </source>
</evidence>
<dbReference type="AlphaFoldDB" id="A0ABC9DAG9"/>
<dbReference type="SUPFAM" id="SSF103473">
    <property type="entry name" value="MFS general substrate transporter"/>
    <property type="match status" value="1"/>
</dbReference>
<accession>A0ABC9DAG9</accession>
<evidence type="ECO:0000256" key="4">
    <source>
        <dbReference type="ARBA" id="ARBA00023136"/>
    </source>
</evidence>
<feature type="transmembrane region" description="Helical" evidence="5">
    <location>
        <begin position="20"/>
        <end position="40"/>
    </location>
</feature>
<feature type="transmembrane region" description="Helical" evidence="5">
    <location>
        <begin position="446"/>
        <end position="467"/>
    </location>
</feature>
<evidence type="ECO:0000313" key="9">
    <source>
        <dbReference type="Proteomes" id="UP001497457"/>
    </source>
</evidence>
<evidence type="ECO:0000259" key="7">
    <source>
        <dbReference type="Pfam" id="PF23262"/>
    </source>
</evidence>
<reference evidence="9" key="1">
    <citation type="submission" date="2024-06" db="EMBL/GenBank/DDBJ databases">
        <authorList>
            <person name="Ryan C."/>
        </authorList>
    </citation>
    <scope>NUCLEOTIDE SEQUENCE [LARGE SCALE GENOMIC DNA]</scope>
</reference>
<dbReference type="Pfam" id="PF06813">
    <property type="entry name" value="Nodulin-like"/>
    <property type="match status" value="1"/>
</dbReference>
<feature type="transmembrane region" description="Helical" evidence="5">
    <location>
        <begin position="535"/>
        <end position="554"/>
    </location>
</feature>
<keyword evidence="2 5" id="KW-0812">Transmembrane</keyword>
<dbReference type="InterPro" id="IPR036259">
    <property type="entry name" value="MFS_trans_sf"/>
</dbReference>
<keyword evidence="3 5" id="KW-1133">Transmembrane helix</keyword>
<feature type="domain" description="NFD4 C-terminal" evidence="7">
    <location>
        <begin position="353"/>
        <end position="561"/>
    </location>
</feature>
<evidence type="ECO:0000259" key="6">
    <source>
        <dbReference type="Pfam" id="PF06813"/>
    </source>
</evidence>
<organism evidence="8 9">
    <name type="scientific">Urochloa decumbens</name>
    <dbReference type="NCBI Taxonomy" id="240449"/>
    <lineage>
        <taxon>Eukaryota</taxon>
        <taxon>Viridiplantae</taxon>
        <taxon>Streptophyta</taxon>
        <taxon>Embryophyta</taxon>
        <taxon>Tracheophyta</taxon>
        <taxon>Spermatophyta</taxon>
        <taxon>Magnoliopsida</taxon>
        <taxon>Liliopsida</taxon>
        <taxon>Poales</taxon>
        <taxon>Poaceae</taxon>
        <taxon>PACMAD clade</taxon>
        <taxon>Panicoideae</taxon>
        <taxon>Panicodae</taxon>
        <taxon>Paniceae</taxon>
        <taxon>Melinidinae</taxon>
        <taxon>Urochloa</taxon>
    </lineage>
</organism>
<dbReference type="PANTHER" id="PTHR21576:SF108">
    <property type="entry name" value="FAMILY PROTEIN, PUTATIVE, EXPRESSED-RELATED"/>
    <property type="match status" value="1"/>
</dbReference>
<feature type="transmembrane region" description="Helical" evidence="5">
    <location>
        <begin position="148"/>
        <end position="170"/>
    </location>
</feature>
<evidence type="ECO:0000256" key="5">
    <source>
        <dbReference type="SAM" id="Phobius"/>
    </source>
</evidence>
<keyword evidence="9" id="KW-1185">Reference proteome</keyword>
<feature type="transmembrane region" description="Helical" evidence="5">
    <location>
        <begin position="82"/>
        <end position="101"/>
    </location>
</feature>
<dbReference type="Proteomes" id="UP001497457">
    <property type="component" value="Chromosome 32b"/>
</dbReference>